<name>A0A6J6WKK4_9ZZZZ</name>
<dbReference type="EMBL" id="CAFAAG010000006">
    <property type="protein sequence ID" value="CAB4785270.1"/>
    <property type="molecule type" value="Genomic_DNA"/>
</dbReference>
<reference evidence="1" key="1">
    <citation type="submission" date="2020-05" db="EMBL/GenBank/DDBJ databases">
        <authorList>
            <person name="Chiriac C."/>
            <person name="Salcher M."/>
            <person name="Ghai R."/>
            <person name="Kavagutti S V."/>
        </authorList>
    </citation>
    <scope>NUCLEOTIDE SEQUENCE</scope>
</reference>
<sequence length="72" mass="8282">MTSIHRSAYKHGVTPDEMFHAMRLHLRRFSNGDMTITIGPDFSGNLLEIGTFEEGDSFIIVHAMRAQEKYLR</sequence>
<organism evidence="1">
    <name type="scientific">freshwater metagenome</name>
    <dbReference type="NCBI Taxonomy" id="449393"/>
    <lineage>
        <taxon>unclassified sequences</taxon>
        <taxon>metagenomes</taxon>
        <taxon>ecological metagenomes</taxon>
    </lineage>
</organism>
<protein>
    <submittedName>
        <fullName evidence="1">Unannotated protein</fullName>
    </submittedName>
</protein>
<proteinExistence type="predicted"/>
<evidence type="ECO:0000313" key="1">
    <source>
        <dbReference type="EMBL" id="CAB4785270.1"/>
    </source>
</evidence>
<gene>
    <name evidence="1" type="ORF">UFOPK2975_00167</name>
</gene>
<accession>A0A6J6WKK4</accession>
<dbReference type="AlphaFoldDB" id="A0A6J6WKK4"/>